<accession>A0A2Z2KJ73</accession>
<dbReference type="EMBL" id="CP021780">
    <property type="protein sequence ID" value="ASA26007.1"/>
    <property type="molecule type" value="Genomic_DNA"/>
</dbReference>
<keyword evidence="2" id="KW-1185">Reference proteome</keyword>
<evidence type="ECO:0000313" key="1">
    <source>
        <dbReference type="EMBL" id="ASA26007.1"/>
    </source>
</evidence>
<protein>
    <submittedName>
        <fullName evidence="1">Uncharacterized protein</fullName>
    </submittedName>
</protein>
<gene>
    <name evidence="1" type="ORF">B9T62_38050</name>
</gene>
<dbReference type="Proteomes" id="UP000249890">
    <property type="component" value="Chromosome"/>
</dbReference>
<dbReference type="AlphaFoldDB" id="A0A2Z2KJ73"/>
<dbReference type="KEGG" id="pdh:B9T62_38050"/>
<sequence>MQKKKSPDNFQDLIQHHTKREIISLYFFDYICKNAFINKCMGGNENMIPICFSAFLEVTNLHIDHLNWQVRIGGLCWLIKTLRWLVYGGKDIIPGSEAWIPDLLNDVENLCEELITDSQSY</sequence>
<organism evidence="1 2">
    <name type="scientific">Paenibacillus donghaensis</name>
    <dbReference type="NCBI Taxonomy" id="414771"/>
    <lineage>
        <taxon>Bacteria</taxon>
        <taxon>Bacillati</taxon>
        <taxon>Bacillota</taxon>
        <taxon>Bacilli</taxon>
        <taxon>Bacillales</taxon>
        <taxon>Paenibacillaceae</taxon>
        <taxon>Paenibacillus</taxon>
    </lineage>
</organism>
<reference evidence="1 2" key="1">
    <citation type="submission" date="2017-06" db="EMBL/GenBank/DDBJ databases">
        <title>Complete genome sequence of Paenibacillus donghaensis KCTC 13049T isolated from East Sea sediment, South Korea.</title>
        <authorList>
            <person name="Jung B.K."/>
            <person name="Hong S.-J."/>
            <person name="Shin J.-H."/>
        </authorList>
    </citation>
    <scope>NUCLEOTIDE SEQUENCE [LARGE SCALE GENOMIC DNA]</scope>
    <source>
        <strain evidence="1 2">KCTC 13049</strain>
    </source>
</reference>
<name>A0A2Z2KJ73_9BACL</name>
<proteinExistence type="predicted"/>
<evidence type="ECO:0000313" key="2">
    <source>
        <dbReference type="Proteomes" id="UP000249890"/>
    </source>
</evidence>